<gene>
    <name evidence="2" type="ORF">WOLCODRAFT_159666</name>
</gene>
<dbReference type="Proteomes" id="UP000218811">
    <property type="component" value="Unassembled WGS sequence"/>
</dbReference>
<feature type="compositionally biased region" description="Basic residues" evidence="1">
    <location>
        <begin position="190"/>
        <end position="201"/>
    </location>
</feature>
<feature type="region of interest" description="Disordered" evidence="1">
    <location>
        <begin position="478"/>
        <end position="565"/>
    </location>
</feature>
<dbReference type="STRING" id="742152.A0A2H3JBR9"/>
<evidence type="ECO:0000313" key="2">
    <source>
        <dbReference type="EMBL" id="PCH39702.1"/>
    </source>
</evidence>
<dbReference type="AlphaFoldDB" id="A0A2H3JBR9"/>
<feature type="compositionally biased region" description="Polar residues" evidence="1">
    <location>
        <begin position="480"/>
        <end position="500"/>
    </location>
</feature>
<feature type="compositionally biased region" description="Polar residues" evidence="1">
    <location>
        <begin position="219"/>
        <end position="228"/>
    </location>
</feature>
<protein>
    <submittedName>
        <fullName evidence="2">Uncharacterized protein</fullName>
    </submittedName>
</protein>
<organism evidence="2 3">
    <name type="scientific">Wolfiporia cocos (strain MD-104)</name>
    <name type="common">Brown rot fungus</name>
    <dbReference type="NCBI Taxonomy" id="742152"/>
    <lineage>
        <taxon>Eukaryota</taxon>
        <taxon>Fungi</taxon>
        <taxon>Dikarya</taxon>
        <taxon>Basidiomycota</taxon>
        <taxon>Agaricomycotina</taxon>
        <taxon>Agaricomycetes</taxon>
        <taxon>Polyporales</taxon>
        <taxon>Phaeolaceae</taxon>
        <taxon>Wolfiporia</taxon>
    </lineage>
</organism>
<keyword evidence="3" id="KW-1185">Reference proteome</keyword>
<name>A0A2H3JBR9_WOLCO</name>
<proteinExistence type="predicted"/>
<sequence>MYNMQDSTNRMHYRHQYTGKILVPKKIEDGEFMAITGQEVYVIAHKFQKMYEDEASLPDNFNDLKVVCYDAEENDFIFDKRTLLSWKEEARIATIVAEKNAATQAGHRKRSTREKPMEQDASNLEEDEENEEDQMGREEEAKSGGAETDGSVAAAFQRLRHDDDTEMDGEGEAGPSAGPSTTQHADKGKQVPRRSTRVAKRERRETSQALQASVHVQAEQPSVDNQGGYSRYRSQVGDDRDELMKAVTQMSGMLHQLIHKVDVLQETVHGMQVGQVGLQTQLEALRQVALGVPLATSATAAPASLVTSTTAAPAPLATSVTAVPTPLATLPPMRLVVPHDAPHVPDMTLATSTTVAPASLATSATAAPASLATSTTVAPAPLMTSTTAVPARLATPPPVRLVVPPDAPHVPDVTLTTSATTAPASLATSATAVPARLTTPPPAPLVTPPPVHFETPPDAPNAPDVALATATTVAPAPLANSATTTPMPSVTGNSMMSSAPASMVHPASEHAPTNAATDDTVHNENVGPTDISMEDKDIHLSSQPDSPVSSGQGDEDMDMDMGGSD</sequence>
<accession>A0A2H3JBR9</accession>
<reference evidence="2 3" key="1">
    <citation type="journal article" date="2012" name="Science">
        <title>The Paleozoic origin of enzymatic lignin decomposition reconstructed from 31 fungal genomes.</title>
        <authorList>
            <person name="Floudas D."/>
            <person name="Binder M."/>
            <person name="Riley R."/>
            <person name="Barry K."/>
            <person name="Blanchette R.A."/>
            <person name="Henrissat B."/>
            <person name="Martinez A.T."/>
            <person name="Otillar R."/>
            <person name="Spatafora J.W."/>
            <person name="Yadav J.S."/>
            <person name="Aerts A."/>
            <person name="Benoit I."/>
            <person name="Boyd A."/>
            <person name="Carlson A."/>
            <person name="Copeland A."/>
            <person name="Coutinho P.M."/>
            <person name="de Vries R.P."/>
            <person name="Ferreira P."/>
            <person name="Findley K."/>
            <person name="Foster B."/>
            <person name="Gaskell J."/>
            <person name="Glotzer D."/>
            <person name="Gorecki P."/>
            <person name="Heitman J."/>
            <person name="Hesse C."/>
            <person name="Hori C."/>
            <person name="Igarashi K."/>
            <person name="Jurgens J.A."/>
            <person name="Kallen N."/>
            <person name="Kersten P."/>
            <person name="Kohler A."/>
            <person name="Kuees U."/>
            <person name="Kumar T.K.A."/>
            <person name="Kuo A."/>
            <person name="LaButti K."/>
            <person name="Larrondo L.F."/>
            <person name="Lindquist E."/>
            <person name="Ling A."/>
            <person name="Lombard V."/>
            <person name="Lucas S."/>
            <person name="Lundell T."/>
            <person name="Martin R."/>
            <person name="McLaughlin D.J."/>
            <person name="Morgenstern I."/>
            <person name="Morin E."/>
            <person name="Murat C."/>
            <person name="Nagy L.G."/>
            <person name="Nolan M."/>
            <person name="Ohm R.A."/>
            <person name="Patyshakuliyeva A."/>
            <person name="Rokas A."/>
            <person name="Ruiz-Duenas F.J."/>
            <person name="Sabat G."/>
            <person name="Salamov A."/>
            <person name="Samejima M."/>
            <person name="Schmutz J."/>
            <person name="Slot J.C."/>
            <person name="St John F."/>
            <person name="Stenlid J."/>
            <person name="Sun H."/>
            <person name="Sun S."/>
            <person name="Syed K."/>
            <person name="Tsang A."/>
            <person name="Wiebenga A."/>
            <person name="Young D."/>
            <person name="Pisabarro A."/>
            <person name="Eastwood D.C."/>
            <person name="Martin F."/>
            <person name="Cullen D."/>
            <person name="Grigoriev I.V."/>
            <person name="Hibbett D.S."/>
        </authorList>
    </citation>
    <scope>NUCLEOTIDE SEQUENCE [LARGE SCALE GENOMIC DNA]</scope>
    <source>
        <strain evidence="2 3">MD-104</strain>
    </source>
</reference>
<evidence type="ECO:0000313" key="3">
    <source>
        <dbReference type="Proteomes" id="UP000218811"/>
    </source>
</evidence>
<dbReference type="EMBL" id="KB468046">
    <property type="protein sequence ID" value="PCH39702.1"/>
    <property type="molecule type" value="Genomic_DNA"/>
</dbReference>
<feature type="region of interest" description="Disordered" evidence="1">
    <location>
        <begin position="164"/>
        <end position="234"/>
    </location>
</feature>
<evidence type="ECO:0000256" key="1">
    <source>
        <dbReference type="SAM" id="MobiDB-lite"/>
    </source>
</evidence>
<feature type="compositionally biased region" description="Acidic residues" evidence="1">
    <location>
        <begin position="123"/>
        <end position="133"/>
    </location>
</feature>
<feature type="region of interest" description="Disordered" evidence="1">
    <location>
        <begin position="100"/>
        <end position="150"/>
    </location>
</feature>